<gene>
    <name evidence="1" type="ORF">LQ567_16530</name>
</gene>
<evidence type="ECO:0008006" key="3">
    <source>
        <dbReference type="Google" id="ProtNLM"/>
    </source>
</evidence>
<comment type="caution">
    <text evidence="1">The sequence shown here is derived from an EMBL/GenBank/DDBJ whole genome shotgun (WGS) entry which is preliminary data.</text>
</comment>
<protein>
    <recommendedName>
        <fullName evidence="3">Deacetylase sirtuin-type domain-containing protein</fullName>
    </recommendedName>
</protein>
<dbReference type="RefSeq" id="WP_231006100.1">
    <property type="nucleotide sequence ID" value="NZ_JAJNEC010000005.1"/>
</dbReference>
<proteinExistence type="predicted"/>
<name>A0ABS8PVS3_9BACT</name>
<accession>A0ABS8PVS3</accession>
<organism evidence="1 2">
    <name type="scientific">Niabella pedocola</name>
    <dbReference type="NCBI Taxonomy" id="1752077"/>
    <lineage>
        <taxon>Bacteria</taxon>
        <taxon>Pseudomonadati</taxon>
        <taxon>Bacteroidota</taxon>
        <taxon>Chitinophagia</taxon>
        <taxon>Chitinophagales</taxon>
        <taxon>Chitinophagaceae</taxon>
        <taxon>Niabella</taxon>
    </lineage>
</organism>
<dbReference type="InterPro" id="IPR029035">
    <property type="entry name" value="DHS-like_NAD/FAD-binding_dom"/>
</dbReference>
<sequence>MSVIPPRNAPHVVILGAGASLAAFPNGDKNGRKLPLMNSLVDMLELKSILPKKYSPYFNDFEKLYGIINADLKQQKLKEQIDRAVYNYFYDLQVPETPTLYDYLLLSLTNKDIIATFNWDPLLLQCMRRHPDVKSLPRVHFLHGNVAVGICYNCTLLGYMYNHRCHRCNDPFQPMRLLYPVEKKDYNSDPAIKNEWNELKKYIQQALYVTVFGYSAPASDVEAKQLMIDAILNNRYREFYEVDIIDIKVEDELYSNWKKFLYKQHYGFISNFQESYLWQHPRRSTEAFFDAYLMNSPWEDNPFPSFSNISDMHKWIEPLTNVET</sequence>
<dbReference type="EMBL" id="JAJNEC010000005">
    <property type="protein sequence ID" value="MCD2424388.1"/>
    <property type="molecule type" value="Genomic_DNA"/>
</dbReference>
<evidence type="ECO:0000313" key="2">
    <source>
        <dbReference type="Proteomes" id="UP001199816"/>
    </source>
</evidence>
<reference evidence="1 2" key="1">
    <citation type="submission" date="2021-11" db="EMBL/GenBank/DDBJ databases">
        <title>Genomic of Niabella pedocola.</title>
        <authorList>
            <person name="Wu T."/>
        </authorList>
    </citation>
    <scope>NUCLEOTIDE SEQUENCE [LARGE SCALE GENOMIC DNA]</scope>
    <source>
        <strain evidence="1 2">JCM 31011</strain>
    </source>
</reference>
<dbReference type="SUPFAM" id="SSF52467">
    <property type="entry name" value="DHS-like NAD/FAD-binding domain"/>
    <property type="match status" value="1"/>
</dbReference>
<dbReference type="Proteomes" id="UP001199816">
    <property type="component" value="Unassembled WGS sequence"/>
</dbReference>
<keyword evidence="2" id="KW-1185">Reference proteome</keyword>
<evidence type="ECO:0000313" key="1">
    <source>
        <dbReference type="EMBL" id="MCD2424388.1"/>
    </source>
</evidence>